<reference evidence="5 6" key="1">
    <citation type="submission" date="2015-08" db="EMBL/GenBank/DDBJ databases">
        <title>The genome of the Asian arowana (Scleropages formosus).</title>
        <authorList>
            <person name="Tan M.H."/>
            <person name="Gan H.M."/>
            <person name="Croft L.J."/>
            <person name="Austin C.M."/>
        </authorList>
    </citation>
    <scope>NUCLEOTIDE SEQUENCE [LARGE SCALE GENOMIC DNA]</scope>
    <source>
        <strain evidence="5">Aro1</strain>
    </source>
</reference>
<evidence type="ECO:0000313" key="6">
    <source>
        <dbReference type="Proteomes" id="UP000034805"/>
    </source>
</evidence>
<keyword evidence="2" id="KW-0341">Growth regulation</keyword>
<dbReference type="SUPFAM" id="SSF54695">
    <property type="entry name" value="POZ domain"/>
    <property type="match status" value="1"/>
</dbReference>
<dbReference type="PANTHER" id="PTHR14499:SF7">
    <property type="entry name" value="BTB_POZ DOMAIN-CONTAINING PROTEIN KCTD11"/>
    <property type="match status" value="1"/>
</dbReference>
<dbReference type="GO" id="GO:0016567">
    <property type="term" value="P:protein ubiquitination"/>
    <property type="evidence" value="ECO:0007669"/>
    <property type="project" value="UniProtKB-UniPathway"/>
</dbReference>
<dbReference type="UniPathway" id="UPA00143"/>
<dbReference type="InterPro" id="IPR003131">
    <property type="entry name" value="T1-type_BTB"/>
</dbReference>
<dbReference type="InterPro" id="IPR045763">
    <property type="entry name" value="KCTD11/21_C"/>
</dbReference>
<evidence type="ECO:0000313" key="5">
    <source>
        <dbReference type="EMBL" id="KPP57890.1"/>
    </source>
</evidence>
<dbReference type="Pfam" id="PF19329">
    <property type="entry name" value="KCTD11_21_C"/>
    <property type="match status" value="1"/>
</dbReference>
<dbReference type="PANTHER" id="PTHR14499">
    <property type="entry name" value="POTASSIUM CHANNEL TETRAMERIZATION DOMAIN-CONTAINING"/>
    <property type="match status" value="1"/>
</dbReference>
<dbReference type="InterPro" id="IPR011333">
    <property type="entry name" value="SKP1/BTB/POZ_sf"/>
</dbReference>
<dbReference type="GO" id="GO:0051260">
    <property type="term" value="P:protein homooligomerization"/>
    <property type="evidence" value="ECO:0007669"/>
    <property type="project" value="InterPro"/>
</dbReference>
<dbReference type="InterPro" id="IPR000210">
    <property type="entry name" value="BTB/POZ_dom"/>
</dbReference>
<evidence type="ECO:0000256" key="2">
    <source>
        <dbReference type="ARBA" id="ARBA00022604"/>
    </source>
</evidence>
<name>A0A0P7TA41_SCLFO</name>
<feature type="domain" description="BTB" evidence="4">
    <location>
        <begin position="27"/>
        <end position="128"/>
    </location>
</feature>
<dbReference type="Gene3D" id="3.30.710.10">
    <property type="entry name" value="Potassium Channel Kv1.1, Chain A"/>
    <property type="match status" value="1"/>
</dbReference>
<comment type="caution">
    <text evidence="5">The sequence shown here is derived from an EMBL/GenBank/DDBJ whole genome shotgun (WGS) entry which is preliminary data.</text>
</comment>
<dbReference type="SMART" id="SM00225">
    <property type="entry name" value="BTB"/>
    <property type="match status" value="1"/>
</dbReference>
<dbReference type="EMBL" id="JARO02015164">
    <property type="protein sequence ID" value="KPP57890.1"/>
    <property type="molecule type" value="Genomic_DNA"/>
</dbReference>
<keyword evidence="3" id="KW-0833">Ubl conjugation pathway</keyword>
<proteinExistence type="predicted"/>
<dbReference type="AlphaFoldDB" id="A0A0P7TA41"/>
<gene>
    <name evidence="5" type="ORF">Z043_124337</name>
</gene>
<evidence type="ECO:0000256" key="3">
    <source>
        <dbReference type="ARBA" id="ARBA00022786"/>
    </source>
</evidence>
<evidence type="ECO:0000259" key="4">
    <source>
        <dbReference type="SMART" id="SM00225"/>
    </source>
</evidence>
<comment type="pathway">
    <text evidence="1">Protein modification; protein ubiquitination.</text>
</comment>
<sequence length="292" mass="32815">MADGSCHTYCGDDMLQQQNGESARLRDPVCLNVGGEVYTTTLDTLTRCRDSMLGAMFTGQMPLLRDQHGNFFIDRDGKVFRYILNYLRSNSLDLPDDFKEMSLLKREADFFQIGPLLEEIRQYEAGPRGAGWRSAVLSADVDCQVRMLHFNLKRGPENYELRSCAVRVYSANVFCTAGAFVQLLCARFRYRAPDGAANPRPALGRPNYMRLEWVPRPEELPQDLYEKHGFRELGLTSPGTTSDSSAGGAIPDTSAFVEELLKIALAEGFRVDSVLPDPSDILACRSLRFVRY</sequence>
<dbReference type="Pfam" id="PF02214">
    <property type="entry name" value="BTB_2"/>
    <property type="match status" value="1"/>
</dbReference>
<protein>
    <submittedName>
        <fullName evidence="5">BTB/POZ domain-containing protein KCTD21-like</fullName>
    </submittedName>
</protein>
<dbReference type="STRING" id="113540.ENSSFOP00015035170"/>
<evidence type="ECO:0000256" key="1">
    <source>
        <dbReference type="ARBA" id="ARBA00004906"/>
    </source>
</evidence>
<organism evidence="5 6">
    <name type="scientific">Scleropages formosus</name>
    <name type="common">Asian bonytongue</name>
    <name type="synonym">Osteoglossum formosum</name>
    <dbReference type="NCBI Taxonomy" id="113540"/>
    <lineage>
        <taxon>Eukaryota</taxon>
        <taxon>Metazoa</taxon>
        <taxon>Chordata</taxon>
        <taxon>Craniata</taxon>
        <taxon>Vertebrata</taxon>
        <taxon>Euteleostomi</taxon>
        <taxon>Actinopterygii</taxon>
        <taxon>Neopterygii</taxon>
        <taxon>Teleostei</taxon>
        <taxon>Osteoglossocephala</taxon>
        <taxon>Osteoglossomorpha</taxon>
        <taxon>Osteoglossiformes</taxon>
        <taxon>Osteoglossidae</taxon>
        <taxon>Scleropages</taxon>
    </lineage>
</organism>
<dbReference type="Proteomes" id="UP000034805">
    <property type="component" value="Unassembled WGS sequence"/>
</dbReference>
<accession>A0A0P7TA41</accession>